<name>A0A656K622_PSESF</name>
<dbReference type="GO" id="GO:0004719">
    <property type="term" value="F:protein-L-isoaspartate (D-aspartate) O-methyltransferase activity"/>
    <property type="evidence" value="ECO:0007669"/>
    <property type="project" value="UniProtKB-EC"/>
</dbReference>
<evidence type="ECO:0000313" key="3">
    <source>
        <dbReference type="Proteomes" id="UP000018849"/>
    </source>
</evidence>
<keyword evidence="2" id="KW-0489">Methyltransferase</keyword>
<feature type="compositionally biased region" description="Basic and acidic residues" evidence="1">
    <location>
        <begin position="1"/>
        <end position="10"/>
    </location>
</feature>
<protein>
    <submittedName>
        <fullName evidence="2">Protein-L-isoaspartate O-methyltransferase</fullName>
        <ecNumber evidence="2">2.1.1.77</ecNumber>
    </submittedName>
</protein>
<feature type="non-terminal residue" evidence="2">
    <location>
        <position position="28"/>
    </location>
</feature>
<proteinExistence type="predicted"/>
<comment type="caution">
    <text evidence="2">The sequence shown here is derived from an EMBL/GenBank/DDBJ whole genome shotgun (WGS) entry which is preliminary data.</text>
</comment>
<evidence type="ECO:0000256" key="1">
    <source>
        <dbReference type="SAM" id="MobiDB-lite"/>
    </source>
</evidence>
<sequence length="28" mass="3416">MSREQDDLLRRGIGMTSQRTRERLIQRL</sequence>
<keyword evidence="2" id="KW-0808">Transferase</keyword>
<gene>
    <name evidence="2" type="primary">pcm</name>
    <name evidence="2" type="ORF">A245_00391</name>
</gene>
<dbReference type="EMBL" id="AOKF01000027">
    <property type="protein sequence ID" value="EPN70006.1"/>
    <property type="molecule type" value="Genomic_DNA"/>
</dbReference>
<dbReference type="EC" id="2.1.1.77" evidence="2"/>
<accession>A0A656K622</accession>
<feature type="compositionally biased region" description="Basic and acidic residues" evidence="1">
    <location>
        <begin position="19"/>
        <end position="28"/>
    </location>
</feature>
<reference evidence="2 3" key="1">
    <citation type="journal article" date="2013" name="PLoS Pathog.">
        <title>Genomic analysis of the Kiwifruit pathogen Pseudomonas syringae pv. actinidiae provides insight into the origins of an emergent plant disease.</title>
        <authorList>
            <person name="McCann H.C."/>
            <person name="Rikkerink E.H."/>
            <person name="Bertels F."/>
            <person name="Fiers M."/>
            <person name="Lu A."/>
            <person name="Rees-George J."/>
            <person name="Andersen M.T."/>
            <person name="Gleave A.P."/>
            <person name="Haubold B."/>
            <person name="Wohlers M.W."/>
            <person name="Guttman D.S."/>
            <person name="Wang P.W."/>
            <person name="Straub C."/>
            <person name="Vanneste J.L."/>
            <person name="Rainey P.B."/>
            <person name="Templeton M.D."/>
        </authorList>
    </citation>
    <scope>NUCLEOTIDE SEQUENCE [LARGE SCALE GENOMIC DNA]</scope>
    <source>
        <strain evidence="2 3">ICMP 19096</strain>
    </source>
</reference>
<dbReference type="Proteomes" id="UP000018849">
    <property type="component" value="Unassembled WGS sequence"/>
</dbReference>
<dbReference type="AlphaFoldDB" id="A0A656K622"/>
<feature type="region of interest" description="Disordered" evidence="1">
    <location>
        <begin position="1"/>
        <end position="28"/>
    </location>
</feature>
<organism evidence="2 3">
    <name type="scientific">Pseudomonas syringae pv. actinidiae ICMP 19096</name>
    <dbReference type="NCBI Taxonomy" id="1194405"/>
    <lineage>
        <taxon>Bacteria</taxon>
        <taxon>Pseudomonadati</taxon>
        <taxon>Pseudomonadota</taxon>
        <taxon>Gammaproteobacteria</taxon>
        <taxon>Pseudomonadales</taxon>
        <taxon>Pseudomonadaceae</taxon>
        <taxon>Pseudomonas</taxon>
        <taxon>Pseudomonas syringae</taxon>
    </lineage>
</organism>
<dbReference type="GO" id="GO:0032259">
    <property type="term" value="P:methylation"/>
    <property type="evidence" value="ECO:0007669"/>
    <property type="project" value="UniProtKB-KW"/>
</dbReference>
<evidence type="ECO:0000313" key="2">
    <source>
        <dbReference type="EMBL" id="EPN70006.1"/>
    </source>
</evidence>